<comment type="cofactor">
    <cofactor evidence="1 6">
        <name>FAD</name>
        <dbReference type="ChEBI" id="CHEBI:57692"/>
    </cofactor>
</comment>
<dbReference type="InterPro" id="IPR036774">
    <property type="entry name" value="ERV/ALR_sulphydryl_oxid_sf"/>
</dbReference>
<keyword evidence="10" id="KW-1185">Reference proteome</keyword>
<dbReference type="Gene3D" id="1.20.120.310">
    <property type="entry name" value="ERV/ALR sulfhydryl oxidase domain"/>
    <property type="match status" value="1"/>
</dbReference>
<keyword evidence="5" id="KW-1015">Disulfide bond</keyword>
<reference evidence="9 10" key="1">
    <citation type="submission" date="2021-04" db="EMBL/GenBank/DDBJ databases">
        <authorList>
            <person name="Bliznina A."/>
        </authorList>
    </citation>
    <scope>NUCLEOTIDE SEQUENCE [LARGE SCALE GENOMIC DNA]</scope>
</reference>
<keyword evidence="3 6" id="KW-0274">FAD</keyword>
<dbReference type="EMBL" id="OU015567">
    <property type="protein sequence ID" value="CAG5113349.1"/>
    <property type="molecule type" value="Genomic_DNA"/>
</dbReference>
<dbReference type="InterPro" id="IPR017905">
    <property type="entry name" value="ERV/ALR_sulphydryl_oxidase"/>
</dbReference>
<proteinExistence type="predicted"/>
<evidence type="ECO:0000256" key="7">
    <source>
        <dbReference type="SAM" id="MobiDB-lite"/>
    </source>
</evidence>
<evidence type="ECO:0000256" key="4">
    <source>
        <dbReference type="ARBA" id="ARBA00023002"/>
    </source>
</evidence>
<feature type="compositionally biased region" description="Basic and acidic residues" evidence="7">
    <location>
        <begin position="1"/>
        <end position="13"/>
    </location>
</feature>
<dbReference type="Proteomes" id="UP001158576">
    <property type="component" value="Chromosome 2"/>
</dbReference>
<evidence type="ECO:0000259" key="8">
    <source>
        <dbReference type="PROSITE" id="PS51324"/>
    </source>
</evidence>
<evidence type="ECO:0000313" key="10">
    <source>
        <dbReference type="Proteomes" id="UP001158576"/>
    </source>
</evidence>
<evidence type="ECO:0000256" key="2">
    <source>
        <dbReference type="ARBA" id="ARBA00022630"/>
    </source>
</evidence>
<evidence type="ECO:0000256" key="3">
    <source>
        <dbReference type="ARBA" id="ARBA00022827"/>
    </source>
</evidence>
<sequence>MPRSRRDRERLDEQDSYSFDPFESSGSSAPNGVQLNPDGTPCRACSSVQDVKARLGDAFGVGDSSVRNDCAPDVNQIGNAGWTILHTMAAYYPDKPSPEKKAAVLNFYDSFSKLYPCSHCAEDLRQDLKEFKVRNESRASLSIWTCEMHNRVNEKLGKETYKCDLDWLDQRWRDGWKDGSCDL</sequence>
<name>A0ABN7T796_OIKDI</name>
<accession>A0ABN7T796</accession>
<dbReference type="Pfam" id="PF04777">
    <property type="entry name" value="Evr1_Alr"/>
    <property type="match status" value="1"/>
</dbReference>
<feature type="domain" description="ERV/ALR sulfhydryl oxidase" evidence="8">
    <location>
        <begin position="70"/>
        <end position="172"/>
    </location>
</feature>
<keyword evidence="4 6" id="KW-0560">Oxidoreductase</keyword>
<organism evidence="9 10">
    <name type="scientific">Oikopleura dioica</name>
    <name type="common">Tunicate</name>
    <dbReference type="NCBI Taxonomy" id="34765"/>
    <lineage>
        <taxon>Eukaryota</taxon>
        <taxon>Metazoa</taxon>
        <taxon>Chordata</taxon>
        <taxon>Tunicata</taxon>
        <taxon>Appendicularia</taxon>
        <taxon>Copelata</taxon>
        <taxon>Oikopleuridae</taxon>
        <taxon>Oikopleura</taxon>
    </lineage>
</organism>
<dbReference type="EC" id="1.8.3.2" evidence="6"/>
<dbReference type="PROSITE" id="PS51324">
    <property type="entry name" value="ERV_ALR"/>
    <property type="match status" value="1"/>
</dbReference>
<evidence type="ECO:0000256" key="1">
    <source>
        <dbReference type="ARBA" id="ARBA00001974"/>
    </source>
</evidence>
<dbReference type="SUPFAM" id="SSF69000">
    <property type="entry name" value="FAD-dependent thiol oxidase"/>
    <property type="match status" value="1"/>
</dbReference>
<feature type="region of interest" description="Disordered" evidence="7">
    <location>
        <begin position="1"/>
        <end position="40"/>
    </location>
</feature>
<evidence type="ECO:0000256" key="6">
    <source>
        <dbReference type="RuleBase" id="RU371123"/>
    </source>
</evidence>
<protein>
    <recommendedName>
        <fullName evidence="6">Sulfhydryl oxidase</fullName>
        <ecNumber evidence="6">1.8.3.2</ecNumber>
    </recommendedName>
</protein>
<dbReference type="PANTHER" id="PTHR12645">
    <property type="entry name" value="ALR/ERV"/>
    <property type="match status" value="1"/>
</dbReference>
<evidence type="ECO:0000313" key="9">
    <source>
        <dbReference type="EMBL" id="CAG5113349.1"/>
    </source>
</evidence>
<dbReference type="InterPro" id="IPR039799">
    <property type="entry name" value="ALR/ERV"/>
</dbReference>
<feature type="compositionally biased region" description="Polar residues" evidence="7">
    <location>
        <begin position="24"/>
        <end position="34"/>
    </location>
</feature>
<keyword evidence="2 6" id="KW-0285">Flavoprotein</keyword>
<evidence type="ECO:0000256" key="5">
    <source>
        <dbReference type="ARBA" id="ARBA00023157"/>
    </source>
</evidence>
<gene>
    <name evidence="9" type="ORF">OKIOD_LOCUS16225</name>
</gene>
<dbReference type="PANTHER" id="PTHR12645:SF0">
    <property type="entry name" value="FAD-LINKED SULFHYDRYL OXIDASE ALR"/>
    <property type="match status" value="1"/>
</dbReference>
<comment type="catalytic activity">
    <reaction evidence="6">
        <text>2 R'C(R)SH + O2 = R'C(R)S-S(R)CR' + H2O2</text>
        <dbReference type="Rhea" id="RHEA:17357"/>
        <dbReference type="ChEBI" id="CHEBI:15379"/>
        <dbReference type="ChEBI" id="CHEBI:16240"/>
        <dbReference type="ChEBI" id="CHEBI:16520"/>
        <dbReference type="ChEBI" id="CHEBI:17412"/>
        <dbReference type="EC" id="1.8.3.2"/>
    </reaction>
</comment>